<organism evidence="2 3">
    <name type="scientific">Rhodopseudomonas pentothenatexigens</name>
    <dbReference type="NCBI Taxonomy" id="999699"/>
    <lineage>
        <taxon>Bacteria</taxon>
        <taxon>Pseudomonadati</taxon>
        <taxon>Pseudomonadota</taxon>
        <taxon>Alphaproteobacteria</taxon>
        <taxon>Hyphomicrobiales</taxon>
        <taxon>Nitrobacteraceae</taxon>
        <taxon>Rhodopseudomonas</taxon>
    </lineage>
</organism>
<dbReference type="Pfam" id="PF10649">
    <property type="entry name" value="DUF2478"/>
    <property type="match status" value="1"/>
</dbReference>
<dbReference type="AlphaFoldDB" id="A0A336JM87"/>
<protein>
    <submittedName>
        <fullName evidence="2">Uncharacterized protein DUF2478</fullName>
    </submittedName>
</protein>
<dbReference type="Proteomes" id="UP000256343">
    <property type="component" value="Unassembled WGS sequence"/>
</dbReference>
<reference evidence="2 3" key="1">
    <citation type="submission" date="2017-08" db="EMBL/GenBank/DDBJ databases">
        <authorList>
            <person name="de Groot N.N."/>
        </authorList>
    </citation>
    <scope>NUCLEOTIDE SEQUENCE [LARGE SCALE GENOMIC DNA]</scope>
    <source>
        <strain evidence="2 3">JA575</strain>
    </source>
</reference>
<dbReference type="EMBL" id="QRDT01000008">
    <property type="protein sequence ID" value="RED36267.1"/>
    <property type="molecule type" value="Genomic_DNA"/>
</dbReference>
<dbReference type="RefSeq" id="WP_244601240.1">
    <property type="nucleotide sequence ID" value="NZ_QRDT01000008.1"/>
</dbReference>
<evidence type="ECO:0000313" key="2">
    <source>
        <dbReference type="EMBL" id="SSW90827.1"/>
    </source>
</evidence>
<sequence length="202" mass="21735">MWGKADAMDSSHGRSGRPSILAIVYTDGAAACRLMSDLGRRLRDARVMVTGLVPYQAAADDGTPRCDMEVEELSSHFILQLAEDRGKQPHGCRVDPEAVQEAAALIAASFRNAPELLIVNKFGQLEAEGGGLSDVISDAVDQGIPVIAGVPERHLASWRCFTSGLAEEASLDSPRIQQWLARRGFGLRRSPVSPQHVFNSAA</sequence>
<reference evidence="1 4" key="2">
    <citation type="submission" date="2018-07" db="EMBL/GenBank/DDBJ databases">
        <title>Genomic Encyclopedia of Archaeal and Bacterial Type Strains, Phase II (KMG-II): from individual species to whole genera.</title>
        <authorList>
            <person name="Goeker M."/>
        </authorList>
    </citation>
    <scope>NUCLEOTIDE SEQUENCE [LARGE SCALE GENOMIC DNA]</scope>
    <source>
        <strain evidence="1 4">JA575</strain>
    </source>
</reference>
<dbReference type="EMBL" id="UFQQ01000008">
    <property type="protein sequence ID" value="SSW90827.1"/>
    <property type="molecule type" value="Genomic_DNA"/>
</dbReference>
<proteinExistence type="predicted"/>
<gene>
    <name evidence="1" type="ORF">BJ125_108202</name>
    <name evidence="2" type="ORF">SAMN05892882_108202</name>
</gene>
<name>A0A336JM87_9BRAD</name>
<evidence type="ECO:0000313" key="1">
    <source>
        <dbReference type="EMBL" id="RED36267.1"/>
    </source>
</evidence>
<evidence type="ECO:0000313" key="3">
    <source>
        <dbReference type="Proteomes" id="UP000252631"/>
    </source>
</evidence>
<keyword evidence="4" id="KW-1185">Reference proteome</keyword>
<dbReference type="InterPro" id="IPR018912">
    <property type="entry name" value="DUF2478"/>
</dbReference>
<dbReference type="Proteomes" id="UP000252631">
    <property type="component" value="Unassembled WGS sequence"/>
</dbReference>
<evidence type="ECO:0000313" key="4">
    <source>
        <dbReference type="Proteomes" id="UP000256343"/>
    </source>
</evidence>
<accession>A0A336JM87</accession>